<evidence type="ECO:0000259" key="1">
    <source>
        <dbReference type="PROSITE" id="PS50175"/>
    </source>
</evidence>
<evidence type="ECO:0000313" key="2">
    <source>
        <dbReference type="EnsemblPlants" id="MELO3C027498.2.1"/>
    </source>
</evidence>
<dbReference type="EnsemblPlants" id="MELO3C027498.2.1">
    <property type="protein sequence ID" value="MELO3C027498.2.1"/>
    <property type="gene ID" value="MELO3C027498.2"/>
</dbReference>
<name>A0A9I9E1P5_CUCME</name>
<dbReference type="PROSITE" id="PS50175">
    <property type="entry name" value="ASP_PROT_RETROV"/>
    <property type="match status" value="1"/>
</dbReference>
<protein>
    <recommendedName>
        <fullName evidence="1">Peptidase A2 domain-containing protein</fullName>
    </recommendedName>
</protein>
<dbReference type="GO" id="GO:0006508">
    <property type="term" value="P:proteolysis"/>
    <property type="evidence" value="ECO:0007669"/>
    <property type="project" value="InterPro"/>
</dbReference>
<proteinExistence type="predicted"/>
<organism evidence="2">
    <name type="scientific">Cucumis melo</name>
    <name type="common">Muskmelon</name>
    <dbReference type="NCBI Taxonomy" id="3656"/>
    <lineage>
        <taxon>Eukaryota</taxon>
        <taxon>Viridiplantae</taxon>
        <taxon>Streptophyta</taxon>
        <taxon>Embryophyta</taxon>
        <taxon>Tracheophyta</taxon>
        <taxon>Spermatophyta</taxon>
        <taxon>Magnoliopsida</taxon>
        <taxon>eudicotyledons</taxon>
        <taxon>Gunneridae</taxon>
        <taxon>Pentapetalae</taxon>
        <taxon>rosids</taxon>
        <taxon>fabids</taxon>
        <taxon>Cucurbitales</taxon>
        <taxon>Cucurbitaceae</taxon>
        <taxon>Benincaseae</taxon>
        <taxon>Cucumis</taxon>
    </lineage>
</organism>
<dbReference type="Gramene" id="MELO3C027498.2.1">
    <property type="protein sequence ID" value="MELO3C027498.2.1"/>
    <property type="gene ID" value="MELO3C027498.2"/>
</dbReference>
<dbReference type="InterPro" id="IPR001995">
    <property type="entry name" value="Peptidase_A2_cat"/>
</dbReference>
<feature type="domain" description="Peptidase A2" evidence="1">
    <location>
        <begin position="112"/>
        <end position="138"/>
    </location>
</feature>
<dbReference type="AlphaFoldDB" id="A0A9I9E1P5"/>
<accession>A0A9I9E1P5</accession>
<dbReference type="GO" id="GO:0004190">
    <property type="term" value="F:aspartic-type endopeptidase activity"/>
    <property type="evidence" value="ECO:0007669"/>
    <property type="project" value="InterPro"/>
</dbReference>
<reference evidence="2" key="1">
    <citation type="submission" date="2023-03" db="UniProtKB">
        <authorList>
            <consortium name="EnsemblPlants"/>
        </authorList>
    </citation>
    <scope>IDENTIFICATION</scope>
</reference>
<sequence>MYSYQDILNRVKGEAKIPIQVEDLHHEVKILKREVAENKQRLIYLENAFQAFQESQVLKENSETSTNDFERKTAGKTLLIEESDNINSISKVHNQKWMSKIVFKVKDFQFEALALIDSGADQNIIQEGLVPSKYFEKN</sequence>